<evidence type="ECO:0000313" key="3">
    <source>
        <dbReference type="Proteomes" id="UP000249016"/>
    </source>
</evidence>
<dbReference type="RefSeq" id="WP_111348256.1">
    <property type="nucleotide sequence ID" value="NZ_QLII01000001.1"/>
</dbReference>
<keyword evidence="1" id="KW-0812">Transmembrane</keyword>
<feature type="transmembrane region" description="Helical" evidence="1">
    <location>
        <begin position="49"/>
        <end position="67"/>
    </location>
</feature>
<evidence type="ECO:0000313" key="2">
    <source>
        <dbReference type="EMBL" id="RAI77518.1"/>
    </source>
</evidence>
<gene>
    <name evidence="2" type="ORF">HMF3257_31220</name>
</gene>
<accession>A0A327NX91</accession>
<sequence>MRQRLILLGIVIGTLIGLFLYCVALIDWVQDYKTGVFAADHIEAIRDTLGILIYSGAGFIFLKSRLVHH</sequence>
<evidence type="ECO:0008006" key="4">
    <source>
        <dbReference type="Google" id="ProtNLM"/>
    </source>
</evidence>
<organism evidence="2 3">
    <name type="scientific">Spirosoma telluris</name>
    <dbReference type="NCBI Taxonomy" id="2183553"/>
    <lineage>
        <taxon>Bacteria</taxon>
        <taxon>Pseudomonadati</taxon>
        <taxon>Bacteroidota</taxon>
        <taxon>Cytophagia</taxon>
        <taxon>Cytophagales</taxon>
        <taxon>Cytophagaceae</taxon>
        <taxon>Spirosoma</taxon>
    </lineage>
</organism>
<dbReference type="EMBL" id="QLII01000001">
    <property type="protein sequence ID" value="RAI77518.1"/>
    <property type="molecule type" value="Genomic_DNA"/>
</dbReference>
<keyword evidence="1" id="KW-0472">Membrane</keyword>
<evidence type="ECO:0000256" key="1">
    <source>
        <dbReference type="SAM" id="Phobius"/>
    </source>
</evidence>
<feature type="transmembrane region" description="Helical" evidence="1">
    <location>
        <begin position="7"/>
        <end position="29"/>
    </location>
</feature>
<comment type="caution">
    <text evidence="2">The sequence shown here is derived from an EMBL/GenBank/DDBJ whole genome shotgun (WGS) entry which is preliminary data.</text>
</comment>
<keyword evidence="3" id="KW-1185">Reference proteome</keyword>
<protein>
    <recommendedName>
        <fullName evidence="4">DUF4386 family protein</fullName>
    </recommendedName>
</protein>
<proteinExistence type="predicted"/>
<dbReference type="Proteomes" id="UP000249016">
    <property type="component" value="Unassembled WGS sequence"/>
</dbReference>
<dbReference type="AlphaFoldDB" id="A0A327NX91"/>
<name>A0A327NX91_9BACT</name>
<dbReference type="OrthoDB" id="965937at2"/>
<reference evidence="2 3" key="1">
    <citation type="submission" date="2018-06" db="EMBL/GenBank/DDBJ databases">
        <title>Spirosoma sp. HMF3257 Genome sequencing and assembly.</title>
        <authorList>
            <person name="Kang H."/>
            <person name="Cha I."/>
            <person name="Kim H."/>
            <person name="Kang J."/>
            <person name="Joh K."/>
        </authorList>
    </citation>
    <scope>NUCLEOTIDE SEQUENCE [LARGE SCALE GENOMIC DNA]</scope>
    <source>
        <strain evidence="2 3">HMF3257</strain>
    </source>
</reference>
<keyword evidence="1" id="KW-1133">Transmembrane helix</keyword>